<evidence type="ECO:0000256" key="8">
    <source>
        <dbReference type="ARBA" id="ARBA00022692"/>
    </source>
</evidence>
<evidence type="ECO:0000313" key="18">
    <source>
        <dbReference type="Proteomes" id="UP000824596"/>
    </source>
</evidence>
<evidence type="ECO:0000256" key="3">
    <source>
        <dbReference type="ARBA" id="ARBA00010600"/>
    </source>
</evidence>
<feature type="transmembrane region" description="Helical" evidence="16">
    <location>
        <begin position="172"/>
        <end position="197"/>
    </location>
</feature>
<evidence type="ECO:0000256" key="10">
    <source>
        <dbReference type="ARBA" id="ARBA00022989"/>
    </source>
</evidence>
<dbReference type="Proteomes" id="UP000824596">
    <property type="component" value="Unassembled WGS sequence"/>
</dbReference>
<evidence type="ECO:0000256" key="5">
    <source>
        <dbReference type="ARBA" id="ARBA00018512"/>
    </source>
</evidence>
<dbReference type="InterPro" id="IPR016900">
    <property type="entry name" value="Alg10"/>
</dbReference>
<dbReference type="Pfam" id="PF04922">
    <property type="entry name" value="DIE2_ALG10"/>
    <property type="match status" value="1"/>
</dbReference>
<evidence type="ECO:0000256" key="13">
    <source>
        <dbReference type="ARBA" id="ARBA00044727"/>
    </source>
</evidence>
<dbReference type="GeneID" id="68351071"/>
<dbReference type="AlphaFoldDB" id="A0A9P8N1L4"/>
<feature type="region of interest" description="Disordered" evidence="15">
    <location>
        <begin position="454"/>
        <end position="475"/>
    </location>
</feature>
<keyword evidence="9" id="KW-0256">Endoplasmic reticulum</keyword>
<feature type="transmembrane region" description="Helical" evidence="16">
    <location>
        <begin position="328"/>
        <end position="347"/>
    </location>
</feature>
<protein>
    <recommendedName>
        <fullName evidence="5">Dol-P-Glc:Glc(2)Man(9)GlcNAc(2)-PP-Dol alpha-1,2-glucosyltransferase</fullName>
        <ecNumber evidence="4">2.4.1.256</ecNumber>
    </recommendedName>
    <alternativeName>
        <fullName evidence="12">Asparagine-linked glycosylation protein 10</fullName>
    </alternativeName>
</protein>
<proteinExistence type="inferred from homology"/>
<dbReference type="GO" id="GO:0106073">
    <property type="term" value="F:dolichyl pyrophosphate Glc2Man9GlcNAc2 alpha-1,2-glucosyltransferase activity"/>
    <property type="evidence" value="ECO:0007669"/>
    <property type="project" value="UniProtKB-EC"/>
</dbReference>
<evidence type="ECO:0000256" key="11">
    <source>
        <dbReference type="ARBA" id="ARBA00023136"/>
    </source>
</evidence>
<comment type="pathway">
    <text evidence="2">Protein modification; protein glycosylation.</text>
</comment>
<gene>
    <name evidence="17" type="ORF">HRG_01942</name>
</gene>
<keyword evidence="6" id="KW-0328">Glycosyltransferase</keyword>
<comment type="catalytic activity">
    <reaction evidence="14">
        <text>an alpha-D-Glc-(1-&gt;3)-alpha-D-Glc-(1-&gt;3)-alpha-D-Man-(1-&gt;2)-alpha-D-Man-(1-&gt;2)-alpha-D-Man-(1-&gt;3)-[alpha-D-Man-(1-&gt;2)-alpha-D-Man-(1-&gt;3)-[alpha-D-Man-(1-&gt;2)-alpha-D-Man-(1-&gt;6)]-alpha-D-Man-(1-&gt;6)]-beta-D-Man-(1-&gt;4)-beta-D-GlcNAc-(1-&gt;4)-alpha-D-GlcNAc-diphospho-di-trans,poly-cis-dolichol + a di-trans,poly-cis-dolichyl beta-D-glucosyl phosphate = a alpha-D-Glc-(1-&gt;2)-alpha-D-Glc-(1-&gt;3)-alpha-D-Glc-(1-&gt;3)-alpha-D-Man-(1-&gt;2)-alpha-D-Man-(1-&gt;2)-alpha-D-Man-(1-&gt;3)-[alpha-D-Man-(1-&gt;2)-alpha-D-Man-(1-&gt;3)-[alpha-D-Man-(1-&gt;2)-alpha-D-Man-(1-&gt;6)]-alpha-D-Man-(1-&gt;6)]-beta-D-Man-(1-&gt;4)-beta-D-GlcNAc-(1-&gt;4)-alpha-D-GlcNAc-diphospho-di-trans,poly-cis-dolichol + a di-trans,poly-cis-dolichyl phosphate + H(+)</text>
        <dbReference type="Rhea" id="RHEA:29543"/>
        <dbReference type="Rhea" id="RHEA-COMP:19498"/>
        <dbReference type="Rhea" id="RHEA-COMP:19502"/>
        <dbReference type="Rhea" id="RHEA-COMP:19512"/>
        <dbReference type="Rhea" id="RHEA-COMP:19522"/>
        <dbReference type="ChEBI" id="CHEBI:15378"/>
        <dbReference type="ChEBI" id="CHEBI:57525"/>
        <dbReference type="ChEBI" id="CHEBI:57683"/>
        <dbReference type="ChEBI" id="CHEBI:132522"/>
        <dbReference type="ChEBI" id="CHEBI:132523"/>
        <dbReference type="EC" id="2.4.1.256"/>
    </reaction>
    <physiologicalReaction direction="left-to-right" evidence="14">
        <dbReference type="Rhea" id="RHEA:29544"/>
    </physiologicalReaction>
</comment>
<keyword evidence="7" id="KW-0808">Transferase</keyword>
<dbReference type="EC" id="2.4.1.256" evidence="4"/>
<evidence type="ECO:0000256" key="6">
    <source>
        <dbReference type="ARBA" id="ARBA00022676"/>
    </source>
</evidence>
<name>A0A9P8N1L4_9HYPO</name>
<comment type="subcellular location">
    <subcellularLocation>
        <location evidence="1">Endoplasmic reticulum membrane</location>
        <topology evidence="1">Multi-pass membrane protein</topology>
    </subcellularLocation>
</comment>
<sequence length="586" mass="65693">MAACAAVDKPRAEAGQPGIQAWAVCTLPLAFLVHLVVFHKQSVSPRTWTLLMPIFLAGASFAWLSAVSKTVPQPYLDEVFHIPQAQKYCHGRFGEWDDKITTPPGLYLFSNLLPHVASKTGLSWAYSCDANNLRAVNTVGLFVLAYLFLLCRHQIEGLAYDRRSSSPQKWPFSEYAFHSACNAALFPLLFFFSGLYYTDVISTAVVLGAFLNHLSRVGCGSCSIQGDILTVGWGILALLMRQTNVFWIVVYMGGLEAVHAVKTLRPKRVDQPFMATLWEQQRYFGWRYSAGDIHDLPLSRAWPDDALFTAISLGIAAICNPGRVLRQIWPYLTVLGAFAGFVAWNGGVVLGDKSNHVATIHLAQMLYIWPFFAFFSLPLLLPIALLGIIALSGLIVRYNTIIHPFTLADNRHYMFYVFRYTIRRAAWIRYLLVVPYMISGWMILDTSAGCSPRPSSSQEALGDNLRDAEKKSPSPAELLRADPLRYSSEPMSTSTGLIFLAATSLSLVTAPLVEPRYFIIPWVMWRLHVPAVAEHLGRHDVRLVIETAWFLAVNLATCFVFLAKPYIWRAEDGSVLDDGRLQRFMW</sequence>
<dbReference type="PANTHER" id="PTHR12989">
    <property type="entry name" value="ALPHA-1,2-GLUCOSYLTRANSFERASE ALG10"/>
    <property type="match status" value="1"/>
</dbReference>
<evidence type="ECO:0000256" key="4">
    <source>
        <dbReference type="ARBA" id="ARBA00011967"/>
    </source>
</evidence>
<reference evidence="17" key="1">
    <citation type="submission" date="2021-09" db="EMBL/GenBank/DDBJ databases">
        <title>A high-quality genome of the endoparasitic fungus Hirsutella rhossiliensis with a comparison of Hirsutella genomes reveals transposable elements contributing to genome size variation.</title>
        <authorList>
            <person name="Lin R."/>
            <person name="Jiao Y."/>
            <person name="Sun X."/>
            <person name="Ling J."/>
            <person name="Xie B."/>
            <person name="Cheng X."/>
        </authorList>
    </citation>
    <scope>NUCLEOTIDE SEQUENCE</scope>
    <source>
        <strain evidence="17">HR02</strain>
    </source>
</reference>
<feature type="transmembrane region" description="Helical" evidence="16">
    <location>
        <begin position="50"/>
        <end position="68"/>
    </location>
</feature>
<accession>A0A9P8N1L4</accession>
<evidence type="ECO:0000256" key="12">
    <source>
        <dbReference type="ARBA" id="ARBA00032069"/>
    </source>
</evidence>
<dbReference type="PIRSF" id="PIRSF028810">
    <property type="entry name" value="Alpha1_2_glucosyltferase_Alg10"/>
    <property type="match status" value="1"/>
</dbReference>
<feature type="transmembrane region" description="Helical" evidence="16">
    <location>
        <begin position="548"/>
        <end position="568"/>
    </location>
</feature>
<feature type="transmembrane region" description="Helical" evidence="16">
    <location>
        <begin position="19"/>
        <end position="38"/>
    </location>
</feature>
<dbReference type="GO" id="GO:0005789">
    <property type="term" value="C:endoplasmic reticulum membrane"/>
    <property type="evidence" value="ECO:0007669"/>
    <property type="project" value="UniProtKB-SubCell"/>
</dbReference>
<dbReference type="EMBL" id="JAIZPD010000002">
    <property type="protein sequence ID" value="KAH0966533.1"/>
    <property type="molecule type" value="Genomic_DNA"/>
</dbReference>
<comment type="similarity">
    <text evidence="3">Belongs to the ALG10 glucosyltransferase family.</text>
</comment>
<dbReference type="OrthoDB" id="4769at2759"/>
<dbReference type="RefSeq" id="XP_044724046.1">
    <property type="nucleotide sequence ID" value="XM_044860413.1"/>
</dbReference>
<feature type="transmembrane region" description="Helical" evidence="16">
    <location>
        <begin position="494"/>
        <end position="513"/>
    </location>
</feature>
<evidence type="ECO:0000256" key="7">
    <source>
        <dbReference type="ARBA" id="ARBA00022679"/>
    </source>
</evidence>
<evidence type="ECO:0000256" key="16">
    <source>
        <dbReference type="SAM" id="Phobius"/>
    </source>
</evidence>
<feature type="transmembrane region" description="Helical" evidence="16">
    <location>
        <begin position="367"/>
        <end position="396"/>
    </location>
</feature>
<organism evidence="17 18">
    <name type="scientific">Hirsutella rhossiliensis</name>
    <dbReference type="NCBI Taxonomy" id="111463"/>
    <lineage>
        <taxon>Eukaryota</taxon>
        <taxon>Fungi</taxon>
        <taxon>Dikarya</taxon>
        <taxon>Ascomycota</taxon>
        <taxon>Pezizomycotina</taxon>
        <taxon>Sordariomycetes</taxon>
        <taxon>Hypocreomycetidae</taxon>
        <taxon>Hypocreales</taxon>
        <taxon>Ophiocordycipitaceae</taxon>
        <taxon>Hirsutella</taxon>
    </lineage>
</organism>
<keyword evidence="18" id="KW-1185">Reference proteome</keyword>
<keyword evidence="10 16" id="KW-1133">Transmembrane helix</keyword>
<evidence type="ECO:0000313" key="17">
    <source>
        <dbReference type="EMBL" id="KAH0966533.1"/>
    </source>
</evidence>
<evidence type="ECO:0000256" key="2">
    <source>
        <dbReference type="ARBA" id="ARBA00004922"/>
    </source>
</evidence>
<keyword evidence="8 16" id="KW-0812">Transmembrane</keyword>
<comment type="caution">
    <text evidence="17">The sequence shown here is derived from an EMBL/GenBank/DDBJ whole genome shotgun (WGS) entry which is preliminary data.</text>
</comment>
<keyword evidence="11 16" id="KW-0472">Membrane</keyword>
<feature type="transmembrane region" description="Helical" evidence="16">
    <location>
        <begin position="133"/>
        <end position="151"/>
    </location>
</feature>
<dbReference type="PANTHER" id="PTHR12989:SF10">
    <property type="entry name" value="DOL-P-GLC:GLC(2)MAN(9)GLCNAC(2)-PP-DOL ALPHA-1,2-GLUCOSYLTRANSFERASE-RELATED"/>
    <property type="match status" value="1"/>
</dbReference>
<evidence type="ECO:0000256" key="1">
    <source>
        <dbReference type="ARBA" id="ARBA00004477"/>
    </source>
</evidence>
<feature type="transmembrane region" description="Helical" evidence="16">
    <location>
        <begin position="427"/>
        <end position="444"/>
    </location>
</feature>
<evidence type="ECO:0000256" key="15">
    <source>
        <dbReference type="SAM" id="MobiDB-lite"/>
    </source>
</evidence>
<comment type="function">
    <text evidence="13">Dol-P-Glc:Glc(2)Man(9)GlcNAc(2)-PP-Dol alpha-1,2-glucosyltransferase that operates in the biosynthetic pathway of dolichol-linked oligosaccharides, the glycan precursors employed in protein asparagine (N)-glycosylation. The assembly of dolichol-linked oligosaccharides begins on the cytosolic side of the endoplasmic reticulum membrane and finishes in its lumen. The sequential addition of sugars to dolichol pyrophosphate produces dolichol-linked oligosaccharides containing fourteen sugars, including two GlcNAcs, nine mannoses and three glucoses. Once assembled, the oligosaccharide is transferred from the lipid to nascent proteins by oligosaccharyltransferases. In the lumen of the endoplasmic reticulum, adds the third and last glucose residue from dolichyl phosphate glucose (Dol-P-Glc) onto the lipid-linked oligosaccharide intermediate Glc(2)Man(9)GlcNAc(2)-PP-Dol to produce Glc(3)Man(9)GlcNAc(2)-PP-Dol.</text>
</comment>
<evidence type="ECO:0000256" key="9">
    <source>
        <dbReference type="ARBA" id="ARBA00022824"/>
    </source>
</evidence>
<dbReference type="GO" id="GO:0006488">
    <property type="term" value="P:dolichol-linked oligosaccharide biosynthetic process"/>
    <property type="evidence" value="ECO:0007669"/>
    <property type="project" value="InterPro"/>
</dbReference>
<evidence type="ECO:0000256" key="14">
    <source>
        <dbReference type="ARBA" id="ARBA00048064"/>
    </source>
</evidence>